<evidence type="ECO:0000256" key="1">
    <source>
        <dbReference type="SAM" id="SignalP"/>
    </source>
</evidence>
<organism evidence="2 3">
    <name type="scientific">Trematosphaeria pertusa</name>
    <dbReference type="NCBI Taxonomy" id="390896"/>
    <lineage>
        <taxon>Eukaryota</taxon>
        <taxon>Fungi</taxon>
        <taxon>Dikarya</taxon>
        <taxon>Ascomycota</taxon>
        <taxon>Pezizomycotina</taxon>
        <taxon>Dothideomycetes</taxon>
        <taxon>Pleosporomycetidae</taxon>
        <taxon>Pleosporales</taxon>
        <taxon>Massarineae</taxon>
        <taxon>Trematosphaeriaceae</taxon>
        <taxon>Trematosphaeria</taxon>
    </lineage>
</organism>
<keyword evidence="3" id="KW-1185">Reference proteome</keyword>
<proteinExistence type="predicted"/>
<feature type="chain" id="PRO_5025530234" description="Extracellular membrane protein CFEM domain-containing protein" evidence="1">
    <location>
        <begin position="18"/>
        <end position="90"/>
    </location>
</feature>
<evidence type="ECO:0008006" key="4">
    <source>
        <dbReference type="Google" id="ProtNLM"/>
    </source>
</evidence>
<reference evidence="2" key="1">
    <citation type="journal article" date="2020" name="Stud. Mycol.">
        <title>101 Dothideomycetes genomes: a test case for predicting lifestyles and emergence of pathogens.</title>
        <authorList>
            <person name="Haridas S."/>
            <person name="Albert R."/>
            <person name="Binder M."/>
            <person name="Bloem J."/>
            <person name="Labutti K."/>
            <person name="Salamov A."/>
            <person name="Andreopoulos B."/>
            <person name="Baker S."/>
            <person name="Barry K."/>
            <person name="Bills G."/>
            <person name="Bluhm B."/>
            <person name="Cannon C."/>
            <person name="Castanera R."/>
            <person name="Culley D."/>
            <person name="Daum C."/>
            <person name="Ezra D."/>
            <person name="Gonzalez J."/>
            <person name="Henrissat B."/>
            <person name="Kuo A."/>
            <person name="Liang C."/>
            <person name="Lipzen A."/>
            <person name="Lutzoni F."/>
            <person name="Magnuson J."/>
            <person name="Mondo S."/>
            <person name="Nolan M."/>
            <person name="Ohm R."/>
            <person name="Pangilinan J."/>
            <person name="Park H.-J."/>
            <person name="Ramirez L."/>
            <person name="Alfaro M."/>
            <person name="Sun H."/>
            <person name="Tritt A."/>
            <person name="Yoshinaga Y."/>
            <person name="Zwiers L.-H."/>
            <person name="Turgeon B."/>
            <person name="Goodwin S."/>
            <person name="Spatafora J."/>
            <person name="Crous P."/>
            <person name="Grigoriev I."/>
        </authorList>
    </citation>
    <scope>NUCLEOTIDE SEQUENCE</scope>
    <source>
        <strain evidence="2">CBS 122368</strain>
    </source>
</reference>
<gene>
    <name evidence="2" type="ORF">BU26DRAFT_569167</name>
</gene>
<dbReference type="RefSeq" id="XP_033679172.1">
    <property type="nucleotide sequence ID" value="XM_033833854.1"/>
</dbReference>
<accession>A0A6A6I2F4</accession>
<dbReference type="EMBL" id="ML987203">
    <property type="protein sequence ID" value="KAF2244168.1"/>
    <property type="molecule type" value="Genomic_DNA"/>
</dbReference>
<evidence type="ECO:0000313" key="2">
    <source>
        <dbReference type="EMBL" id="KAF2244168.1"/>
    </source>
</evidence>
<protein>
    <recommendedName>
        <fullName evidence="4">Extracellular membrane protein CFEM domain-containing protein</fullName>
    </recommendedName>
</protein>
<dbReference type="GeneID" id="54587184"/>
<dbReference type="AlphaFoldDB" id="A0A6A6I2F4"/>
<evidence type="ECO:0000313" key="3">
    <source>
        <dbReference type="Proteomes" id="UP000800094"/>
    </source>
</evidence>
<name>A0A6A6I2F4_9PLEO</name>
<dbReference type="Proteomes" id="UP000800094">
    <property type="component" value="Unassembled WGS sequence"/>
</dbReference>
<keyword evidence="1" id="KW-0732">Signal</keyword>
<sequence>MRSTLFVLSTLTASVLTAPSKRPSKSRRDDCVPLQDTGLTEVFSVCIVQPAVSDDQFGAICEADEDLCVFEDGTVLENVCVLIDPVFCPV</sequence>
<feature type="signal peptide" evidence="1">
    <location>
        <begin position="1"/>
        <end position="17"/>
    </location>
</feature>